<dbReference type="VEuPathDB" id="FungiDB:SCHCODRAFT_01154428"/>
<protein>
    <submittedName>
        <fullName evidence="2">Expressed protein</fullName>
    </submittedName>
</protein>
<dbReference type="RefSeq" id="XP_003031338.1">
    <property type="nucleotide sequence ID" value="XM_003031292.1"/>
</dbReference>
<feature type="region of interest" description="Disordered" evidence="1">
    <location>
        <begin position="93"/>
        <end position="131"/>
    </location>
</feature>
<name>D8Q7K3_SCHCM</name>
<dbReference type="InParanoid" id="D8Q7K3"/>
<proteinExistence type="predicted"/>
<keyword evidence="3" id="KW-1185">Reference proteome</keyword>
<dbReference type="GeneID" id="9586691"/>
<reference evidence="2 3" key="1">
    <citation type="journal article" date="2010" name="Nat. Biotechnol.">
        <title>Genome sequence of the model mushroom Schizophyllum commune.</title>
        <authorList>
            <person name="Ohm R.A."/>
            <person name="de Jong J.F."/>
            <person name="Lugones L.G."/>
            <person name="Aerts A."/>
            <person name="Kothe E."/>
            <person name="Stajich J.E."/>
            <person name="de Vries R.P."/>
            <person name="Record E."/>
            <person name="Levasseur A."/>
            <person name="Baker S.E."/>
            <person name="Bartholomew K.A."/>
            <person name="Coutinho P.M."/>
            <person name="Erdmann S."/>
            <person name="Fowler T.J."/>
            <person name="Gathman A.C."/>
            <person name="Lombard V."/>
            <person name="Henrissat B."/>
            <person name="Knabe N."/>
            <person name="Kuees U."/>
            <person name="Lilly W.W."/>
            <person name="Lindquist E."/>
            <person name="Lucas S."/>
            <person name="Magnuson J.K."/>
            <person name="Piumi F."/>
            <person name="Raudaskoski M."/>
            <person name="Salamov A."/>
            <person name="Schmutz J."/>
            <person name="Schwarze F.W.M.R."/>
            <person name="vanKuyk P.A."/>
            <person name="Horton J.S."/>
            <person name="Grigoriev I.V."/>
            <person name="Woesten H.A.B."/>
        </authorList>
    </citation>
    <scope>NUCLEOTIDE SEQUENCE [LARGE SCALE GENOMIC DNA]</scope>
    <source>
        <strain evidence="3">H4-8 / FGSC 9210</strain>
    </source>
</reference>
<evidence type="ECO:0000313" key="3">
    <source>
        <dbReference type="Proteomes" id="UP000007431"/>
    </source>
</evidence>
<dbReference type="OrthoDB" id="3250555at2759"/>
<dbReference type="eggNOG" id="ENOG502SS4Z">
    <property type="taxonomic scope" value="Eukaryota"/>
</dbReference>
<sequence length="396" mass="43661">MLSPVLLWRSASRWTVLHTWGATISTQQTCDEKENIHPNQGAAQPVQNAIVRSRSRLALSTSLRRSTSSKTLIAKQASAADVPFADVPASLRKAGSLRSDPESKPRPTNVEEDDELVPTEPNTPFPVISPSVLRSPAFSSQSSSAEPGSADARLQRLCERAKASRARIWEANEDGGEAALFEDAFVIGSEMRLRIVEWLLTFLPSKRRHSQLYDQLATSPETRFQAVVLFLACLKQTVKESNWGEFVDERIRKRLVADEAKEGGTGVGDQAGAATGTQTSAHDAEYDYETDLAEYEAEELVDGLRLIVWDTAVGALALSVKECQRDVLRSVNYTFGVTPQPLMDNVWLAVPELQSVLDYETQEEAENQQADAEKAHYLETMERCAKKVLGDAVQGL</sequence>
<dbReference type="HOGENOM" id="CLU_696683_0_0_1"/>
<dbReference type="STRING" id="578458.D8Q7K3"/>
<dbReference type="Proteomes" id="UP000007431">
    <property type="component" value="Unassembled WGS sequence"/>
</dbReference>
<dbReference type="AlphaFoldDB" id="D8Q7K3"/>
<evidence type="ECO:0000313" key="2">
    <source>
        <dbReference type="EMBL" id="EFI96435.1"/>
    </source>
</evidence>
<gene>
    <name evidence="2" type="ORF">SCHCODRAFT_257436</name>
</gene>
<evidence type="ECO:0000256" key="1">
    <source>
        <dbReference type="SAM" id="MobiDB-lite"/>
    </source>
</evidence>
<feature type="compositionally biased region" description="Low complexity" evidence="1">
    <location>
        <begin position="270"/>
        <end position="281"/>
    </location>
</feature>
<dbReference type="EMBL" id="GL377307">
    <property type="protein sequence ID" value="EFI96435.1"/>
    <property type="molecule type" value="Genomic_DNA"/>
</dbReference>
<organism evidence="3">
    <name type="scientific">Schizophyllum commune (strain H4-8 / FGSC 9210)</name>
    <name type="common">Split gill fungus</name>
    <dbReference type="NCBI Taxonomy" id="578458"/>
    <lineage>
        <taxon>Eukaryota</taxon>
        <taxon>Fungi</taxon>
        <taxon>Dikarya</taxon>
        <taxon>Basidiomycota</taxon>
        <taxon>Agaricomycotina</taxon>
        <taxon>Agaricomycetes</taxon>
        <taxon>Agaricomycetidae</taxon>
        <taxon>Agaricales</taxon>
        <taxon>Schizophyllaceae</taxon>
        <taxon>Schizophyllum</taxon>
    </lineage>
</organism>
<feature type="region of interest" description="Disordered" evidence="1">
    <location>
        <begin position="262"/>
        <end position="282"/>
    </location>
</feature>
<dbReference type="KEGG" id="scm:SCHCO_01154428"/>
<accession>D8Q7K3</accession>